<feature type="region of interest" description="Disordered" evidence="2">
    <location>
        <begin position="350"/>
        <end position="385"/>
    </location>
</feature>
<accession>X6NM95</accession>
<feature type="coiled-coil region" evidence="1">
    <location>
        <begin position="547"/>
        <end position="612"/>
    </location>
</feature>
<evidence type="ECO:0000256" key="1">
    <source>
        <dbReference type="SAM" id="Coils"/>
    </source>
</evidence>
<evidence type="ECO:0000256" key="2">
    <source>
        <dbReference type="SAM" id="MobiDB-lite"/>
    </source>
</evidence>
<feature type="compositionally biased region" description="Polar residues" evidence="2">
    <location>
        <begin position="451"/>
        <end position="476"/>
    </location>
</feature>
<keyword evidence="1" id="KW-0175">Coiled coil</keyword>
<gene>
    <name evidence="3" type="ORF">RFI_10630</name>
</gene>
<feature type="region of interest" description="Disordered" evidence="2">
    <location>
        <begin position="205"/>
        <end position="295"/>
    </location>
</feature>
<evidence type="ECO:0000313" key="4">
    <source>
        <dbReference type="Proteomes" id="UP000023152"/>
    </source>
</evidence>
<feature type="compositionally biased region" description="Polar residues" evidence="2">
    <location>
        <begin position="511"/>
        <end position="522"/>
    </location>
</feature>
<feature type="region of interest" description="Disordered" evidence="2">
    <location>
        <begin position="1"/>
        <end position="31"/>
    </location>
</feature>
<name>X6NM95_RETFI</name>
<keyword evidence="4" id="KW-1185">Reference proteome</keyword>
<comment type="caution">
    <text evidence="3">The sequence shown here is derived from an EMBL/GenBank/DDBJ whole genome shotgun (WGS) entry which is preliminary data.</text>
</comment>
<feature type="compositionally biased region" description="Basic and acidic residues" evidence="2">
    <location>
        <begin position="274"/>
        <end position="291"/>
    </location>
</feature>
<feature type="region of interest" description="Disordered" evidence="2">
    <location>
        <begin position="451"/>
        <end position="545"/>
    </location>
</feature>
<dbReference type="Proteomes" id="UP000023152">
    <property type="component" value="Unassembled WGS sequence"/>
</dbReference>
<feature type="compositionally biased region" description="Basic and acidic residues" evidence="2">
    <location>
        <begin position="16"/>
        <end position="31"/>
    </location>
</feature>
<feature type="compositionally biased region" description="Basic and acidic residues" evidence="2">
    <location>
        <begin position="208"/>
        <end position="256"/>
    </location>
</feature>
<feature type="compositionally biased region" description="Acidic residues" evidence="2">
    <location>
        <begin position="479"/>
        <end position="489"/>
    </location>
</feature>
<reference evidence="3 4" key="1">
    <citation type="journal article" date="2013" name="Curr. Biol.">
        <title>The Genome of the Foraminiferan Reticulomyxa filosa.</title>
        <authorList>
            <person name="Glockner G."/>
            <person name="Hulsmann N."/>
            <person name="Schleicher M."/>
            <person name="Noegel A.A."/>
            <person name="Eichinger L."/>
            <person name="Gallinger C."/>
            <person name="Pawlowski J."/>
            <person name="Sierra R."/>
            <person name="Euteneuer U."/>
            <person name="Pillet L."/>
            <person name="Moustafa A."/>
            <person name="Platzer M."/>
            <person name="Groth M."/>
            <person name="Szafranski K."/>
            <person name="Schliwa M."/>
        </authorList>
    </citation>
    <scope>NUCLEOTIDE SEQUENCE [LARGE SCALE GENOMIC DNA]</scope>
</reference>
<dbReference type="AlphaFoldDB" id="X6NM95"/>
<protein>
    <submittedName>
        <fullName evidence="3">Asparagine/aspartate rich protein</fullName>
    </submittedName>
</protein>
<organism evidence="3 4">
    <name type="scientific">Reticulomyxa filosa</name>
    <dbReference type="NCBI Taxonomy" id="46433"/>
    <lineage>
        <taxon>Eukaryota</taxon>
        <taxon>Sar</taxon>
        <taxon>Rhizaria</taxon>
        <taxon>Retaria</taxon>
        <taxon>Foraminifera</taxon>
        <taxon>Monothalamids</taxon>
        <taxon>Reticulomyxidae</taxon>
        <taxon>Reticulomyxa</taxon>
    </lineage>
</organism>
<dbReference type="EMBL" id="ASPP01007832">
    <property type="protein sequence ID" value="ETO26507.1"/>
    <property type="molecule type" value="Genomic_DNA"/>
</dbReference>
<feature type="compositionally biased region" description="Acidic residues" evidence="2">
    <location>
        <begin position="257"/>
        <end position="273"/>
    </location>
</feature>
<sequence length="630" mass="72037">GGGKKSENSWSSQGRRKNEDDNLEKYREEKEKEIMKMRQKIEDQKNTIDDLQVSITKQNEDFARQQMEWEDKFSAQQKIIDRFTQETSQYPHAGIDDIVKKNRRLSLRLGINGVKFFLCVQKQMHILINETQMQNVQFELRSTLAKMAKVENDLTRLLDTVGDGSQLHSRLEQIHRNLARHKRSVTSIEQTLAENIDMQHVDLGVYGRDNDHDDEHEDNDDHDHDHDNDNKQSNTKSKEKHAMNKSKDASKNKQNDDGNDDNNDDDDDDDDDGGEFKTGKKGANKKEKDNNGNDDIVVLRAPSHHMAVNSFETSAILAGLNLDKNKDNENSSKKEENGRLISVLYMVGTESTKKKQKNSPPGPSSPPNSGTRHKHHKSRSLVNGRYLTTNMLPIQEAMSQTPREPGTPSITNEYNGIDVLDIDETYDIVEEDETLASPMELVPLQAEYYESTTTDADASQENAHSHRVNNPSNGQKETTEEEEEEEEEENGNHSHPKNSSSNSKTHKAEENSATNGSASQVNGKRRESSRSHKRTSSTFSDHRSQQILQLQQDCIQMRLQIVRLEKEKEQWVENAQELSKSVKRCDHLTELLSKMTEEKLQLRLKVEELESMLSKHNISTPFHSKSSYHT</sequence>
<proteinExistence type="predicted"/>
<evidence type="ECO:0000313" key="3">
    <source>
        <dbReference type="EMBL" id="ETO26507.1"/>
    </source>
</evidence>
<feature type="non-terminal residue" evidence="3">
    <location>
        <position position="1"/>
    </location>
</feature>